<organism evidence="13 14">
    <name type="scientific">Fragilariopsis cylindrus CCMP1102</name>
    <dbReference type="NCBI Taxonomy" id="635003"/>
    <lineage>
        <taxon>Eukaryota</taxon>
        <taxon>Sar</taxon>
        <taxon>Stramenopiles</taxon>
        <taxon>Ochrophyta</taxon>
        <taxon>Bacillariophyta</taxon>
        <taxon>Bacillariophyceae</taxon>
        <taxon>Bacillariophycidae</taxon>
        <taxon>Bacillariales</taxon>
        <taxon>Bacillariaceae</taxon>
        <taxon>Fragilariopsis</taxon>
    </lineage>
</organism>
<proteinExistence type="inferred from homology"/>
<dbReference type="SUPFAM" id="SSF52833">
    <property type="entry name" value="Thioredoxin-like"/>
    <property type="match status" value="1"/>
</dbReference>
<dbReference type="PANTHER" id="PTHR34573">
    <property type="entry name" value="VKC DOMAIN-CONTAINING PROTEIN"/>
    <property type="match status" value="1"/>
</dbReference>
<keyword evidence="9" id="KW-0676">Redox-active center</keyword>
<evidence type="ECO:0000259" key="12">
    <source>
        <dbReference type="SMART" id="SM00756"/>
    </source>
</evidence>
<dbReference type="AlphaFoldDB" id="A0A1E7F3L8"/>
<feature type="domain" description="Vitamin K epoxide reductase" evidence="12">
    <location>
        <begin position="118"/>
        <end position="269"/>
    </location>
</feature>
<gene>
    <name evidence="13" type="ORF">FRACYDRAFT_270454</name>
</gene>
<dbReference type="InterPro" id="IPR038354">
    <property type="entry name" value="VKOR_sf"/>
</dbReference>
<dbReference type="KEGG" id="fcy:FRACYDRAFT_270454"/>
<evidence type="ECO:0000256" key="5">
    <source>
        <dbReference type="ARBA" id="ARBA00022989"/>
    </source>
</evidence>
<dbReference type="SMART" id="SM00756">
    <property type="entry name" value="VKc"/>
    <property type="match status" value="1"/>
</dbReference>
<dbReference type="InterPro" id="IPR036249">
    <property type="entry name" value="Thioredoxin-like_sf"/>
</dbReference>
<evidence type="ECO:0000256" key="9">
    <source>
        <dbReference type="ARBA" id="ARBA00023284"/>
    </source>
</evidence>
<dbReference type="Pfam" id="PF07884">
    <property type="entry name" value="VKOR"/>
    <property type="match status" value="1"/>
</dbReference>
<dbReference type="InterPro" id="IPR044698">
    <property type="entry name" value="VKOR/LTO1"/>
</dbReference>
<dbReference type="OrthoDB" id="343052at2759"/>
<sequence>MMKSSQYYFVSLMLMLMLMLTTTTLSSSSLSYGMIPTAEAFSPPLSSYHQIKPSNNNKNFLRSITTSSLSSCSKSSSCSTTTKIRQQLTKISFSNDDISSDNDDSSNNSNNNNNAVWSPNLRRIMGGIASLGAIETGYLTYAKLFGGINNGGGLLFCGESSSAGYSSCDQVLNGPYSNLPFLDQVPLASLGLVSYILVGFLALQPIISENDDDDDTTNRILLTALTTTMGTFSIFLMTLLFGVLKTECPYCIFSACCSILLANLALIGGCLPEKEEEEAEEGISGKTTGSGTVATGFLSAIIGAVLSSKRALALAKTLNTMDAKMYGAYWCSHCFDQKEVFGKQVFNRDEASKFNIEYVECAKDGSNSQTKLCKSKEVPGYPTWEIKGKLYPGEQELDELEDLVKSIMAE</sequence>
<evidence type="ECO:0000256" key="8">
    <source>
        <dbReference type="ARBA" id="ARBA00023157"/>
    </source>
</evidence>
<feature type="region of interest" description="Disordered" evidence="10">
    <location>
        <begin position="95"/>
        <end position="114"/>
    </location>
</feature>
<dbReference type="Gene3D" id="1.20.1440.130">
    <property type="entry name" value="VKOR domain"/>
    <property type="match status" value="1"/>
</dbReference>
<keyword evidence="5 11" id="KW-1133">Transmembrane helix</keyword>
<name>A0A1E7F3L8_9STRA</name>
<comment type="subcellular location">
    <subcellularLocation>
        <location evidence="1">Membrane</location>
        <topology evidence="1">Multi-pass membrane protein</topology>
    </subcellularLocation>
</comment>
<feature type="transmembrane region" description="Helical" evidence="11">
    <location>
        <begin position="187"/>
        <end position="207"/>
    </location>
</feature>
<protein>
    <submittedName>
        <fullName evidence="13">VKOR-domain-containing protein</fullName>
    </submittedName>
</protein>
<dbReference type="Gene3D" id="3.40.30.10">
    <property type="entry name" value="Glutaredoxin"/>
    <property type="match status" value="1"/>
</dbReference>
<dbReference type="EMBL" id="KV784364">
    <property type="protein sequence ID" value="OEU12729.1"/>
    <property type="molecule type" value="Genomic_DNA"/>
</dbReference>
<feature type="transmembrane region" description="Helical" evidence="11">
    <location>
        <begin position="219"/>
        <end position="243"/>
    </location>
</feature>
<evidence type="ECO:0000256" key="6">
    <source>
        <dbReference type="ARBA" id="ARBA00023002"/>
    </source>
</evidence>
<dbReference type="GO" id="GO:0048038">
    <property type="term" value="F:quinone binding"/>
    <property type="evidence" value="ECO:0007669"/>
    <property type="project" value="UniProtKB-KW"/>
</dbReference>
<dbReference type="Proteomes" id="UP000095751">
    <property type="component" value="Unassembled WGS sequence"/>
</dbReference>
<evidence type="ECO:0000256" key="11">
    <source>
        <dbReference type="SAM" id="Phobius"/>
    </source>
</evidence>
<evidence type="ECO:0000256" key="1">
    <source>
        <dbReference type="ARBA" id="ARBA00004141"/>
    </source>
</evidence>
<evidence type="ECO:0000256" key="4">
    <source>
        <dbReference type="ARBA" id="ARBA00022719"/>
    </source>
</evidence>
<reference evidence="13 14" key="1">
    <citation type="submission" date="2016-09" db="EMBL/GenBank/DDBJ databases">
        <title>Extensive genetic diversity and differential bi-allelic expression allows diatom success in the polar Southern Ocean.</title>
        <authorList>
            <consortium name="DOE Joint Genome Institute"/>
            <person name="Mock T."/>
            <person name="Otillar R.P."/>
            <person name="Strauss J."/>
            <person name="Dupont C."/>
            <person name="Frickenhaus S."/>
            <person name="Maumus F."/>
            <person name="Mcmullan M."/>
            <person name="Sanges R."/>
            <person name="Schmutz J."/>
            <person name="Toseland A."/>
            <person name="Valas R."/>
            <person name="Veluchamy A."/>
            <person name="Ward B.J."/>
            <person name="Allen A."/>
            <person name="Barry K."/>
            <person name="Falciatore A."/>
            <person name="Ferrante M."/>
            <person name="Fortunato A.E."/>
            <person name="Gloeckner G."/>
            <person name="Gruber A."/>
            <person name="Hipkin R."/>
            <person name="Janech M."/>
            <person name="Kroth P."/>
            <person name="Leese F."/>
            <person name="Lindquist E."/>
            <person name="Lyon B.R."/>
            <person name="Martin J."/>
            <person name="Mayer C."/>
            <person name="Parker M."/>
            <person name="Quesneville H."/>
            <person name="Raymond J."/>
            <person name="Uhlig C."/>
            <person name="Valentin K.U."/>
            <person name="Worden A.Z."/>
            <person name="Armbrust E.V."/>
            <person name="Bowler C."/>
            <person name="Green B."/>
            <person name="Moulton V."/>
            <person name="Van Oosterhout C."/>
            <person name="Grigoriev I."/>
        </authorList>
    </citation>
    <scope>NUCLEOTIDE SEQUENCE [LARGE SCALE GENOMIC DNA]</scope>
    <source>
        <strain evidence="13 14">CCMP1102</strain>
    </source>
</reference>
<dbReference type="CDD" id="cd12916">
    <property type="entry name" value="VKOR_1"/>
    <property type="match status" value="1"/>
</dbReference>
<feature type="transmembrane region" description="Helical" evidence="11">
    <location>
        <begin position="250"/>
        <end position="268"/>
    </location>
</feature>
<feature type="transmembrane region" description="Helical" evidence="11">
    <location>
        <begin position="6"/>
        <end position="25"/>
    </location>
</feature>
<keyword evidence="3 11" id="KW-0812">Transmembrane</keyword>
<keyword evidence="14" id="KW-1185">Reference proteome</keyword>
<dbReference type="GO" id="GO:0016020">
    <property type="term" value="C:membrane"/>
    <property type="evidence" value="ECO:0007669"/>
    <property type="project" value="UniProtKB-SubCell"/>
</dbReference>
<feature type="transmembrane region" description="Helical" evidence="11">
    <location>
        <begin position="288"/>
        <end position="306"/>
    </location>
</feature>
<feature type="compositionally biased region" description="Low complexity" evidence="10">
    <location>
        <begin position="105"/>
        <end position="114"/>
    </location>
</feature>
<keyword evidence="4" id="KW-0874">Quinone</keyword>
<evidence type="ECO:0000256" key="10">
    <source>
        <dbReference type="SAM" id="MobiDB-lite"/>
    </source>
</evidence>
<evidence type="ECO:0000256" key="2">
    <source>
        <dbReference type="ARBA" id="ARBA00006214"/>
    </source>
</evidence>
<keyword evidence="7 11" id="KW-0472">Membrane</keyword>
<keyword evidence="8" id="KW-1015">Disulfide bond</keyword>
<evidence type="ECO:0000313" key="13">
    <source>
        <dbReference type="EMBL" id="OEU12729.1"/>
    </source>
</evidence>
<evidence type="ECO:0000256" key="7">
    <source>
        <dbReference type="ARBA" id="ARBA00023136"/>
    </source>
</evidence>
<evidence type="ECO:0000256" key="3">
    <source>
        <dbReference type="ARBA" id="ARBA00022692"/>
    </source>
</evidence>
<evidence type="ECO:0000313" key="14">
    <source>
        <dbReference type="Proteomes" id="UP000095751"/>
    </source>
</evidence>
<dbReference type="PANTHER" id="PTHR34573:SF1">
    <property type="entry name" value="VITAMIN K EPOXIDE REDUCTASE DOMAIN-CONTAINING PROTEIN"/>
    <property type="match status" value="1"/>
</dbReference>
<dbReference type="InParanoid" id="A0A1E7F3L8"/>
<accession>A0A1E7F3L8</accession>
<dbReference type="InterPro" id="IPR012932">
    <property type="entry name" value="VKOR"/>
</dbReference>
<keyword evidence="6" id="KW-0560">Oxidoreductase</keyword>
<comment type="similarity">
    <text evidence="2">Belongs to the VKOR family.</text>
</comment>
<dbReference type="GO" id="GO:0016491">
    <property type="term" value="F:oxidoreductase activity"/>
    <property type="evidence" value="ECO:0007669"/>
    <property type="project" value="UniProtKB-KW"/>
</dbReference>